<evidence type="ECO:0000256" key="9">
    <source>
        <dbReference type="RuleBase" id="RU000461"/>
    </source>
</evidence>
<dbReference type="PANTHER" id="PTHR24291:SF128">
    <property type="entry name" value="CYTOCHROME P450"/>
    <property type="match status" value="1"/>
</dbReference>
<dbReference type="GO" id="GO:0020037">
    <property type="term" value="F:heme binding"/>
    <property type="evidence" value="ECO:0007669"/>
    <property type="project" value="InterPro"/>
</dbReference>
<keyword evidence="6 8" id="KW-0408">Iron</keyword>
<evidence type="ECO:0000256" key="6">
    <source>
        <dbReference type="ARBA" id="ARBA00023004"/>
    </source>
</evidence>
<dbReference type="InterPro" id="IPR002403">
    <property type="entry name" value="Cyt_P450_E_grp-IV"/>
</dbReference>
<comment type="similarity">
    <text evidence="3 9">Belongs to the cytochrome P450 family.</text>
</comment>
<keyword evidence="7 9" id="KW-0503">Monooxygenase</keyword>
<dbReference type="GO" id="GO:0016705">
    <property type="term" value="F:oxidoreductase activity, acting on paired donors, with incorporation or reduction of molecular oxygen"/>
    <property type="evidence" value="ECO:0007669"/>
    <property type="project" value="InterPro"/>
</dbReference>
<evidence type="ECO:0008006" key="12">
    <source>
        <dbReference type="Google" id="ProtNLM"/>
    </source>
</evidence>
<sequence length="101" mass="11874">MIAPFMVHCNPTVYENPYLFDPERFSEDNMQKRHPYAYIPFSAGPRNCIGQKFAMMEEKTVLSWFFRKYTITSTIPQDENIPLPEIILRPSLGFPVKISKR</sequence>
<keyword evidence="4 8" id="KW-0349">Heme</keyword>
<dbReference type="PROSITE" id="PS00086">
    <property type="entry name" value="CYTOCHROME_P450"/>
    <property type="match status" value="1"/>
</dbReference>
<reference evidence="10 11" key="1">
    <citation type="submission" date="2014-03" db="EMBL/GenBank/DDBJ databases">
        <title>Draft genome of the hookworm Oesophagostomum dentatum.</title>
        <authorList>
            <person name="Mitreva M."/>
        </authorList>
    </citation>
    <scope>NUCLEOTIDE SEQUENCE [LARGE SCALE GENOMIC DNA]</scope>
    <source>
        <strain evidence="10 11">OD-Hann</strain>
    </source>
</reference>
<dbReference type="EMBL" id="KN551325">
    <property type="protein sequence ID" value="KHJ92479.1"/>
    <property type="molecule type" value="Genomic_DNA"/>
</dbReference>
<dbReference type="InterPro" id="IPR036396">
    <property type="entry name" value="Cyt_P450_sf"/>
</dbReference>
<keyword evidence="5 8" id="KW-0479">Metal-binding</keyword>
<feature type="binding site" description="axial binding residue" evidence="8">
    <location>
        <position position="48"/>
    </location>
    <ligand>
        <name>heme</name>
        <dbReference type="ChEBI" id="CHEBI:30413"/>
    </ligand>
    <ligandPart>
        <name>Fe</name>
        <dbReference type="ChEBI" id="CHEBI:18248"/>
    </ligandPart>
</feature>
<dbReference type="GO" id="GO:0004497">
    <property type="term" value="F:monooxygenase activity"/>
    <property type="evidence" value="ECO:0007669"/>
    <property type="project" value="UniProtKB-KW"/>
</dbReference>
<dbReference type="Pfam" id="PF00067">
    <property type="entry name" value="p450"/>
    <property type="match status" value="1"/>
</dbReference>
<evidence type="ECO:0000256" key="1">
    <source>
        <dbReference type="ARBA" id="ARBA00001971"/>
    </source>
</evidence>
<evidence type="ECO:0000256" key="2">
    <source>
        <dbReference type="ARBA" id="ARBA00003690"/>
    </source>
</evidence>
<evidence type="ECO:0000313" key="10">
    <source>
        <dbReference type="EMBL" id="KHJ92479.1"/>
    </source>
</evidence>
<evidence type="ECO:0000256" key="7">
    <source>
        <dbReference type="ARBA" id="ARBA00023033"/>
    </source>
</evidence>
<dbReference type="GO" id="GO:0005506">
    <property type="term" value="F:iron ion binding"/>
    <property type="evidence" value="ECO:0007669"/>
    <property type="project" value="InterPro"/>
</dbReference>
<dbReference type="AlphaFoldDB" id="A0A0B1T5G2"/>
<evidence type="ECO:0000256" key="4">
    <source>
        <dbReference type="ARBA" id="ARBA00022617"/>
    </source>
</evidence>
<dbReference type="SUPFAM" id="SSF48264">
    <property type="entry name" value="Cytochrome P450"/>
    <property type="match status" value="1"/>
</dbReference>
<dbReference type="PRINTS" id="PR00465">
    <property type="entry name" value="EP450IV"/>
</dbReference>
<evidence type="ECO:0000256" key="5">
    <source>
        <dbReference type="ARBA" id="ARBA00022723"/>
    </source>
</evidence>
<gene>
    <name evidence="10" type="ORF">OESDEN_07631</name>
</gene>
<comment type="cofactor">
    <cofactor evidence="1 8">
        <name>heme</name>
        <dbReference type="ChEBI" id="CHEBI:30413"/>
    </cofactor>
</comment>
<evidence type="ECO:0000256" key="8">
    <source>
        <dbReference type="PIRSR" id="PIRSR602403-1"/>
    </source>
</evidence>
<keyword evidence="9" id="KW-0560">Oxidoreductase</keyword>
<proteinExistence type="inferred from homology"/>
<dbReference type="OrthoDB" id="1470350at2759"/>
<dbReference type="Gene3D" id="1.10.630.10">
    <property type="entry name" value="Cytochrome P450"/>
    <property type="match status" value="1"/>
</dbReference>
<evidence type="ECO:0000313" key="11">
    <source>
        <dbReference type="Proteomes" id="UP000053660"/>
    </source>
</evidence>
<protein>
    <recommendedName>
        <fullName evidence="12">Cytochrome P450</fullName>
    </recommendedName>
</protein>
<dbReference type="PANTHER" id="PTHR24291">
    <property type="entry name" value="CYTOCHROME P450 FAMILY 4"/>
    <property type="match status" value="1"/>
</dbReference>
<name>A0A0B1T5G2_OESDE</name>
<dbReference type="InterPro" id="IPR017972">
    <property type="entry name" value="Cyt_P450_CS"/>
</dbReference>
<dbReference type="GO" id="GO:0005789">
    <property type="term" value="C:endoplasmic reticulum membrane"/>
    <property type="evidence" value="ECO:0007669"/>
    <property type="project" value="UniProtKB-SubCell"/>
</dbReference>
<dbReference type="InterPro" id="IPR001128">
    <property type="entry name" value="Cyt_P450"/>
</dbReference>
<dbReference type="Proteomes" id="UP000053660">
    <property type="component" value="Unassembled WGS sequence"/>
</dbReference>
<organism evidence="10 11">
    <name type="scientific">Oesophagostomum dentatum</name>
    <name type="common">Nodular worm</name>
    <dbReference type="NCBI Taxonomy" id="61180"/>
    <lineage>
        <taxon>Eukaryota</taxon>
        <taxon>Metazoa</taxon>
        <taxon>Ecdysozoa</taxon>
        <taxon>Nematoda</taxon>
        <taxon>Chromadorea</taxon>
        <taxon>Rhabditida</taxon>
        <taxon>Rhabditina</taxon>
        <taxon>Rhabditomorpha</taxon>
        <taxon>Strongyloidea</taxon>
        <taxon>Strongylidae</taxon>
        <taxon>Oesophagostomum</taxon>
    </lineage>
</organism>
<accession>A0A0B1T5G2</accession>
<keyword evidence="11" id="KW-1185">Reference proteome</keyword>
<comment type="function">
    <text evidence="2">May be involved in the metabolism of insect hormones and in the breakdown of synthetic insecticides.</text>
</comment>
<dbReference type="InterPro" id="IPR050196">
    <property type="entry name" value="Cytochrome_P450_Monoox"/>
</dbReference>
<evidence type="ECO:0000256" key="3">
    <source>
        <dbReference type="ARBA" id="ARBA00010617"/>
    </source>
</evidence>